<dbReference type="InterPro" id="IPR045584">
    <property type="entry name" value="Pilin-like"/>
</dbReference>
<dbReference type="EMBL" id="JBHRYB010000005">
    <property type="protein sequence ID" value="MFC3680028.1"/>
    <property type="molecule type" value="Genomic_DNA"/>
</dbReference>
<evidence type="ECO:0000256" key="4">
    <source>
        <dbReference type="ARBA" id="ARBA00022481"/>
    </source>
</evidence>
<proteinExistence type="predicted"/>
<dbReference type="NCBIfam" id="TIGR02532">
    <property type="entry name" value="IV_pilin_GFxxxE"/>
    <property type="match status" value="1"/>
</dbReference>
<keyword evidence="5" id="KW-0997">Cell inner membrane</keyword>
<evidence type="ECO:0000256" key="3">
    <source>
        <dbReference type="ARBA" id="ARBA00022475"/>
    </source>
</evidence>
<dbReference type="Gene3D" id="3.55.40.10">
    <property type="entry name" value="minor pseudopilin epsh domain"/>
    <property type="match status" value="1"/>
</dbReference>
<keyword evidence="3" id="KW-1003">Cell membrane</keyword>
<evidence type="ECO:0000256" key="10">
    <source>
        <dbReference type="SAM" id="Phobius"/>
    </source>
</evidence>
<evidence type="ECO:0000256" key="8">
    <source>
        <dbReference type="ARBA" id="ARBA00023136"/>
    </source>
</evidence>
<accession>A0ABV7VR72</accession>
<dbReference type="PRINTS" id="PR00885">
    <property type="entry name" value="BCTERIALGSPH"/>
</dbReference>
<name>A0ABV7VR72_9GAMM</name>
<dbReference type="Proteomes" id="UP001595722">
    <property type="component" value="Unassembled WGS sequence"/>
</dbReference>
<keyword evidence="8 10" id="KW-0472">Membrane</keyword>
<dbReference type="NCBIfam" id="TIGR01708">
    <property type="entry name" value="typeII_sec_gspH"/>
    <property type="match status" value="1"/>
</dbReference>
<keyword evidence="6 10" id="KW-0812">Transmembrane</keyword>
<dbReference type="InterPro" id="IPR012902">
    <property type="entry name" value="N_methyl_site"/>
</dbReference>
<evidence type="ECO:0000313" key="12">
    <source>
        <dbReference type="Proteomes" id="UP001595722"/>
    </source>
</evidence>
<dbReference type="InterPro" id="IPR002416">
    <property type="entry name" value="T2SS_protein-GspH"/>
</dbReference>
<keyword evidence="4" id="KW-0488">Methylation</keyword>
<dbReference type="InterPro" id="IPR049875">
    <property type="entry name" value="TypeII_GspH"/>
</dbReference>
<keyword evidence="7 10" id="KW-1133">Transmembrane helix</keyword>
<organism evidence="11 12">
    <name type="scientific">Bacterioplanoides pacificum</name>
    <dbReference type="NCBI Taxonomy" id="1171596"/>
    <lineage>
        <taxon>Bacteria</taxon>
        <taxon>Pseudomonadati</taxon>
        <taxon>Pseudomonadota</taxon>
        <taxon>Gammaproteobacteria</taxon>
        <taxon>Oceanospirillales</taxon>
        <taxon>Oceanospirillaceae</taxon>
        <taxon>Bacterioplanoides</taxon>
    </lineage>
</organism>
<dbReference type="Pfam" id="PF07963">
    <property type="entry name" value="N_methyl"/>
    <property type="match status" value="1"/>
</dbReference>
<evidence type="ECO:0000256" key="6">
    <source>
        <dbReference type="ARBA" id="ARBA00022692"/>
    </source>
</evidence>
<evidence type="ECO:0000313" key="11">
    <source>
        <dbReference type="EMBL" id="MFC3680028.1"/>
    </source>
</evidence>
<dbReference type="SUPFAM" id="SSF54523">
    <property type="entry name" value="Pili subunits"/>
    <property type="match status" value="1"/>
</dbReference>
<evidence type="ECO:0000256" key="5">
    <source>
        <dbReference type="ARBA" id="ARBA00022519"/>
    </source>
</evidence>
<comment type="caution">
    <text evidence="11">The sequence shown here is derived from an EMBL/GenBank/DDBJ whole genome shotgun (WGS) entry which is preliminary data.</text>
</comment>
<evidence type="ECO:0000256" key="1">
    <source>
        <dbReference type="ARBA" id="ARBA00004377"/>
    </source>
</evidence>
<dbReference type="RefSeq" id="WP_376865859.1">
    <property type="nucleotide sequence ID" value="NZ_JBHRYB010000005.1"/>
</dbReference>
<reference evidence="12" key="1">
    <citation type="journal article" date="2019" name="Int. J. Syst. Evol. Microbiol.">
        <title>The Global Catalogue of Microorganisms (GCM) 10K type strain sequencing project: providing services to taxonomists for standard genome sequencing and annotation.</title>
        <authorList>
            <consortium name="The Broad Institute Genomics Platform"/>
            <consortium name="The Broad Institute Genome Sequencing Center for Infectious Disease"/>
            <person name="Wu L."/>
            <person name="Ma J."/>
        </authorList>
    </citation>
    <scope>NUCLEOTIDE SEQUENCE [LARGE SCALE GENOMIC DNA]</scope>
    <source>
        <strain evidence="12">KCTC 42424</strain>
    </source>
</reference>
<protein>
    <recommendedName>
        <fullName evidence="2">Type II secretion system protein H</fullName>
    </recommendedName>
    <alternativeName>
        <fullName evidence="9">General secretion pathway protein H</fullName>
    </alternativeName>
</protein>
<dbReference type="PROSITE" id="PS00409">
    <property type="entry name" value="PROKAR_NTER_METHYL"/>
    <property type="match status" value="1"/>
</dbReference>
<feature type="transmembrane region" description="Helical" evidence="10">
    <location>
        <begin position="12"/>
        <end position="35"/>
    </location>
</feature>
<sequence>MHPSKPSILSRRSAGFTLLEVLVVLAIIGGLMSIATFTSSSNPAQEETEQFARQLTVLLEAYREDAVFQNVDFGVAMDLQELMLLSYLDVNSQQVRAMDGKEQAKVAKNPWQPHNSGPLKKELQAPETIEFRLLIEEQEIDFDELLEEDSGPKPALLFLSSDEYTPFVLELSHRQDNSFIVRLRGDGFSPLYTEVERYED</sequence>
<evidence type="ECO:0000256" key="7">
    <source>
        <dbReference type="ARBA" id="ARBA00022989"/>
    </source>
</evidence>
<evidence type="ECO:0000256" key="2">
    <source>
        <dbReference type="ARBA" id="ARBA00021549"/>
    </source>
</evidence>
<gene>
    <name evidence="11" type="primary">gspH</name>
    <name evidence="11" type="ORF">ACFOMG_07880</name>
</gene>
<comment type="subcellular location">
    <subcellularLocation>
        <location evidence="1">Cell inner membrane</location>
        <topology evidence="1">Single-pass membrane protein</topology>
    </subcellularLocation>
</comment>
<evidence type="ECO:0000256" key="9">
    <source>
        <dbReference type="ARBA" id="ARBA00030775"/>
    </source>
</evidence>
<keyword evidence="12" id="KW-1185">Reference proteome</keyword>